<keyword evidence="2" id="KW-1185">Reference proteome</keyword>
<organism evidence="1 2">
    <name type="scientific">Spirosoma aureum</name>
    <dbReference type="NCBI Taxonomy" id="2692134"/>
    <lineage>
        <taxon>Bacteria</taxon>
        <taxon>Pseudomonadati</taxon>
        <taxon>Bacteroidota</taxon>
        <taxon>Cytophagia</taxon>
        <taxon>Cytophagales</taxon>
        <taxon>Cytophagaceae</taxon>
        <taxon>Spirosoma</taxon>
    </lineage>
</organism>
<keyword evidence="1" id="KW-0378">Hydrolase</keyword>
<sequence>MSSVAEGKSQRRTNRLSTRNIPPALVYEMWSGKPVYYQGYRDVLSGKKTIEEVMSCSDLQGVLVYLLGLYIGNTINRKKYLISSNESGLHLAHNDNLGNDLVIFEKEKVGKLKGKFFDIPPKVVIEVDIKADVSEFEGKLDGYLIQKSQKLIEFGVDKVLWVITSAQKVYVIDRNDPTWYVVNWSENISVLDDCILNIKQLLDDEEITH</sequence>
<dbReference type="Gene3D" id="3.90.1570.10">
    <property type="entry name" value="tt1808, chain A"/>
    <property type="match status" value="1"/>
</dbReference>
<name>A0A6G9AUP1_9BACT</name>
<dbReference type="GO" id="GO:0004519">
    <property type="term" value="F:endonuclease activity"/>
    <property type="evidence" value="ECO:0007669"/>
    <property type="project" value="UniProtKB-KW"/>
</dbReference>
<reference evidence="1 2" key="1">
    <citation type="submission" date="2020-03" db="EMBL/GenBank/DDBJ databases">
        <authorList>
            <person name="Kim M.K."/>
        </authorList>
    </citation>
    <scope>NUCLEOTIDE SEQUENCE [LARGE SCALE GENOMIC DNA]</scope>
    <source>
        <strain evidence="1 2">BT328</strain>
    </source>
</reference>
<keyword evidence="1" id="KW-0255">Endonuclease</keyword>
<dbReference type="Proteomes" id="UP000501802">
    <property type="component" value="Chromosome"/>
</dbReference>
<dbReference type="RefSeq" id="WP_167215543.1">
    <property type="nucleotide sequence ID" value="NZ_CP050063.1"/>
</dbReference>
<keyword evidence="1" id="KW-0540">Nuclease</keyword>
<evidence type="ECO:0000313" key="2">
    <source>
        <dbReference type="Proteomes" id="UP000501802"/>
    </source>
</evidence>
<dbReference type="InterPro" id="IPR012296">
    <property type="entry name" value="Nuclease_put_TT1808"/>
</dbReference>
<gene>
    <name evidence="1" type="ORF">G8759_27240</name>
</gene>
<dbReference type="EMBL" id="CP050063">
    <property type="protein sequence ID" value="QIP16064.1"/>
    <property type="molecule type" value="Genomic_DNA"/>
</dbReference>
<protein>
    <submittedName>
        <fullName evidence="1">Uma2 family endonuclease</fullName>
    </submittedName>
</protein>
<proteinExistence type="predicted"/>
<evidence type="ECO:0000313" key="1">
    <source>
        <dbReference type="EMBL" id="QIP16064.1"/>
    </source>
</evidence>
<dbReference type="AlphaFoldDB" id="A0A6G9AUP1"/>
<accession>A0A6G9AUP1</accession>
<dbReference type="KEGG" id="spib:G8759_27240"/>